<evidence type="ECO:0000313" key="1">
    <source>
        <dbReference type="EMBL" id="HCK00072.1"/>
    </source>
</evidence>
<evidence type="ECO:0000313" key="2">
    <source>
        <dbReference type="Proteomes" id="UP000262210"/>
    </source>
</evidence>
<dbReference type="Gene3D" id="1.10.10.10">
    <property type="entry name" value="Winged helix-like DNA-binding domain superfamily/Winged helix DNA-binding domain"/>
    <property type="match status" value="1"/>
</dbReference>
<sequence>MLTREQCREIVDAGLLSCQEAFTLDCRVNRLTLHANSVTLTLSESQKRLLVCLVKGINCKRQIINIVWYENHRRIGDNNYHQLVFQLRALLKQHQLPAQLVLTVPYYGLKLNEPLLNSLQPSIAPTPTATPTCMGNNNHGETGEASSSLLARLMNFGRSFFFIFLLVLV</sequence>
<reference evidence="1 2" key="1">
    <citation type="journal article" date="2018" name="Nat. Biotechnol.">
        <title>A standardized bacterial taxonomy based on genome phylogeny substantially revises the tree of life.</title>
        <authorList>
            <person name="Parks D.H."/>
            <person name="Chuvochina M."/>
            <person name="Waite D.W."/>
            <person name="Rinke C."/>
            <person name="Skarshewski A."/>
            <person name="Chaumeil P.A."/>
            <person name="Hugenholtz P."/>
        </authorList>
    </citation>
    <scope>NUCLEOTIDE SEQUENCE [LARGE SCALE GENOMIC DNA]</scope>
    <source>
        <strain evidence="1">UBA11264</strain>
    </source>
</reference>
<dbReference type="RefSeq" id="WP_278430948.1">
    <property type="nucleotide sequence ID" value="NZ_DPSM01000015.1"/>
</dbReference>
<organism evidence="1 2">
    <name type="scientific">Serratia grimesii</name>
    <dbReference type="NCBI Taxonomy" id="82995"/>
    <lineage>
        <taxon>Bacteria</taxon>
        <taxon>Pseudomonadati</taxon>
        <taxon>Pseudomonadota</taxon>
        <taxon>Gammaproteobacteria</taxon>
        <taxon>Enterobacterales</taxon>
        <taxon>Yersiniaceae</taxon>
        <taxon>Serratia</taxon>
    </lineage>
</organism>
<dbReference type="GO" id="GO:0003677">
    <property type="term" value="F:DNA binding"/>
    <property type="evidence" value="ECO:0007669"/>
    <property type="project" value="InterPro"/>
</dbReference>
<dbReference type="InterPro" id="IPR036388">
    <property type="entry name" value="WH-like_DNA-bd_sf"/>
</dbReference>
<protein>
    <recommendedName>
        <fullName evidence="3">OmpR/PhoB-type domain-containing protein</fullName>
    </recommendedName>
</protein>
<dbReference type="SUPFAM" id="SSF46894">
    <property type="entry name" value="C-terminal effector domain of the bipartite response regulators"/>
    <property type="match status" value="1"/>
</dbReference>
<dbReference type="AlphaFoldDB" id="A0A9C7QWE7"/>
<gene>
    <name evidence="1" type="ORF">DHV72_08600</name>
</gene>
<evidence type="ECO:0008006" key="3">
    <source>
        <dbReference type="Google" id="ProtNLM"/>
    </source>
</evidence>
<dbReference type="Proteomes" id="UP000262210">
    <property type="component" value="Unassembled WGS sequence"/>
</dbReference>
<dbReference type="InterPro" id="IPR016032">
    <property type="entry name" value="Sig_transdc_resp-reg_C-effctor"/>
</dbReference>
<accession>A0A9C7QWE7</accession>
<dbReference type="EMBL" id="DPSM01000015">
    <property type="protein sequence ID" value="HCK00072.1"/>
    <property type="molecule type" value="Genomic_DNA"/>
</dbReference>
<comment type="caution">
    <text evidence="1">The sequence shown here is derived from an EMBL/GenBank/DDBJ whole genome shotgun (WGS) entry which is preliminary data.</text>
</comment>
<proteinExistence type="predicted"/>
<dbReference type="GO" id="GO:0006355">
    <property type="term" value="P:regulation of DNA-templated transcription"/>
    <property type="evidence" value="ECO:0007669"/>
    <property type="project" value="InterPro"/>
</dbReference>
<name>A0A9C7QWE7_9GAMM</name>